<proteinExistence type="predicted"/>
<dbReference type="EMBL" id="AZBU02000010">
    <property type="protein sequence ID" value="TKR62617.1"/>
    <property type="molecule type" value="Genomic_DNA"/>
</dbReference>
<comment type="caution">
    <text evidence="1">The sequence shown here is derived from an EMBL/GenBank/DDBJ whole genome shotgun (WGS) entry which is preliminary data.</text>
</comment>
<organism evidence="1 2">
    <name type="scientific">Steinernema carpocapsae</name>
    <name type="common">Entomopathogenic nematode</name>
    <dbReference type="NCBI Taxonomy" id="34508"/>
    <lineage>
        <taxon>Eukaryota</taxon>
        <taxon>Metazoa</taxon>
        <taxon>Ecdysozoa</taxon>
        <taxon>Nematoda</taxon>
        <taxon>Chromadorea</taxon>
        <taxon>Rhabditida</taxon>
        <taxon>Tylenchina</taxon>
        <taxon>Panagrolaimomorpha</taxon>
        <taxon>Strongyloidoidea</taxon>
        <taxon>Steinernematidae</taxon>
        <taxon>Steinernema</taxon>
    </lineage>
</organism>
<reference evidence="1 2" key="2">
    <citation type="journal article" date="2019" name="G3 (Bethesda)">
        <title>Hybrid Assembly of the Genome of the Entomopathogenic Nematode Steinernema carpocapsae Identifies the X-Chromosome.</title>
        <authorList>
            <person name="Serra L."/>
            <person name="Macchietto M."/>
            <person name="Macias-Munoz A."/>
            <person name="McGill C.J."/>
            <person name="Rodriguez I.M."/>
            <person name="Rodriguez B."/>
            <person name="Murad R."/>
            <person name="Mortazavi A."/>
        </authorList>
    </citation>
    <scope>NUCLEOTIDE SEQUENCE [LARGE SCALE GENOMIC DNA]</scope>
    <source>
        <strain evidence="1 2">ALL</strain>
    </source>
</reference>
<dbReference type="AlphaFoldDB" id="A0A4U5M1S0"/>
<protein>
    <submittedName>
        <fullName evidence="1">Uncharacterized protein</fullName>
    </submittedName>
</protein>
<evidence type="ECO:0000313" key="2">
    <source>
        <dbReference type="Proteomes" id="UP000298663"/>
    </source>
</evidence>
<accession>A0A4U5M1S0</accession>
<name>A0A4U5M1S0_STECR</name>
<reference evidence="1 2" key="1">
    <citation type="journal article" date="2015" name="Genome Biol.">
        <title>Comparative genomics of Steinernema reveals deeply conserved gene regulatory networks.</title>
        <authorList>
            <person name="Dillman A.R."/>
            <person name="Macchietto M."/>
            <person name="Porter C.F."/>
            <person name="Rogers A."/>
            <person name="Williams B."/>
            <person name="Antoshechkin I."/>
            <person name="Lee M.M."/>
            <person name="Goodwin Z."/>
            <person name="Lu X."/>
            <person name="Lewis E.E."/>
            <person name="Goodrich-Blair H."/>
            <person name="Stock S.P."/>
            <person name="Adams B.J."/>
            <person name="Sternberg P.W."/>
            <person name="Mortazavi A."/>
        </authorList>
    </citation>
    <scope>NUCLEOTIDE SEQUENCE [LARGE SCALE GENOMIC DNA]</scope>
    <source>
        <strain evidence="1 2">ALL</strain>
    </source>
</reference>
<evidence type="ECO:0000313" key="1">
    <source>
        <dbReference type="EMBL" id="TKR62617.1"/>
    </source>
</evidence>
<gene>
    <name evidence="1" type="ORF">L596_026547</name>
</gene>
<dbReference type="Proteomes" id="UP000298663">
    <property type="component" value="Unassembled WGS sequence"/>
</dbReference>
<keyword evidence="2" id="KW-1185">Reference proteome</keyword>
<sequence length="78" mass="9282">MSRLKPISHLATRLYTSLFFSPEEYIKFLHGYNLLKTETFKVIVEKTKMLSKDQQNQCLEFRPYCELVKNTIESVHEP</sequence>